<dbReference type="Gramene" id="ONIVA02G04210.1">
    <property type="protein sequence ID" value="ONIVA02G04210.1"/>
    <property type="gene ID" value="ONIVA02G04210"/>
</dbReference>
<dbReference type="EnsemblPlants" id="ONIVA02G04210.1">
    <property type="protein sequence ID" value="ONIVA02G04210.1"/>
    <property type="gene ID" value="ONIVA02G04210"/>
</dbReference>
<feature type="region of interest" description="Disordered" evidence="1">
    <location>
        <begin position="252"/>
        <end position="280"/>
    </location>
</feature>
<protein>
    <submittedName>
        <fullName evidence="2">Uncharacterized protein</fullName>
    </submittedName>
</protein>
<evidence type="ECO:0000313" key="3">
    <source>
        <dbReference type="Proteomes" id="UP000006591"/>
    </source>
</evidence>
<dbReference type="HOGENOM" id="CLU_716450_0_0_1"/>
<organism evidence="2">
    <name type="scientific">Oryza nivara</name>
    <name type="common">Indian wild rice</name>
    <name type="synonym">Oryza sativa f. spontanea</name>
    <dbReference type="NCBI Taxonomy" id="4536"/>
    <lineage>
        <taxon>Eukaryota</taxon>
        <taxon>Viridiplantae</taxon>
        <taxon>Streptophyta</taxon>
        <taxon>Embryophyta</taxon>
        <taxon>Tracheophyta</taxon>
        <taxon>Spermatophyta</taxon>
        <taxon>Magnoliopsida</taxon>
        <taxon>Liliopsida</taxon>
        <taxon>Poales</taxon>
        <taxon>Poaceae</taxon>
        <taxon>BOP clade</taxon>
        <taxon>Oryzoideae</taxon>
        <taxon>Oryzeae</taxon>
        <taxon>Oryzinae</taxon>
        <taxon>Oryza</taxon>
    </lineage>
</organism>
<reference evidence="2" key="2">
    <citation type="submission" date="2018-04" db="EMBL/GenBank/DDBJ databases">
        <title>OnivRS2 (Oryza nivara Reference Sequence Version 2).</title>
        <authorList>
            <person name="Zhang J."/>
            <person name="Kudrna D."/>
            <person name="Lee S."/>
            <person name="Talag J."/>
            <person name="Rajasekar S."/>
            <person name="Welchert J."/>
            <person name="Hsing Y.-I."/>
            <person name="Wing R.A."/>
        </authorList>
    </citation>
    <scope>NUCLEOTIDE SEQUENCE [LARGE SCALE GENOMIC DNA]</scope>
    <source>
        <strain evidence="2">SL10</strain>
    </source>
</reference>
<name>A0A0E0G1F7_ORYNI</name>
<keyword evidence="3" id="KW-1185">Reference proteome</keyword>
<evidence type="ECO:0000313" key="2">
    <source>
        <dbReference type="EnsemblPlants" id="ONIVA02G04210.1"/>
    </source>
</evidence>
<accession>A0A0E0G1F7</accession>
<evidence type="ECO:0000256" key="1">
    <source>
        <dbReference type="SAM" id="MobiDB-lite"/>
    </source>
</evidence>
<dbReference type="Proteomes" id="UP000006591">
    <property type="component" value="Chromosome 2"/>
</dbReference>
<sequence length="386" mass="43217">MQKEEGMYPVKLLLLALMTTRFLIFSHVVDGKSPVNRLLEMFSTCSGQSHTDEFNSCTSLPRRLKQTSRTMMLLEDISSTGRPPESELYDRLRRDKLVSSPRDGEICPSRPLEDSSSSVTAPSMLQMIPSQVQQSVLFLHDMVRLLSCESPARKWRRELCSCSVHELTGVTRVSNSKTRARPNKCMQKLLLLLLLEEWSIGFMPPTPTPTPKPTGASATLKTSLAMALLPAEPPPPPSTHEWPYVVVPNRRRRPKREGLRPQRCSPGAAKATGDNEMRPCRPLEASDISVTAPSSPQMIPSHVQQSVLFCHDAARPLSCESPARNRRRECLSCSVHELTGEMKVSSNTKAGSKKFMRNLLVLLLREECGFMVCISCTAYNRTLCFF</sequence>
<dbReference type="AlphaFoldDB" id="A0A0E0G1F7"/>
<proteinExistence type="predicted"/>
<reference evidence="2" key="1">
    <citation type="submission" date="2015-04" db="UniProtKB">
        <authorList>
            <consortium name="EnsemblPlants"/>
        </authorList>
    </citation>
    <scope>IDENTIFICATION</scope>
    <source>
        <strain evidence="2">SL10</strain>
    </source>
</reference>